<evidence type="ECO:0000313" key="2">
    <source>
        <dbReference type="EMBL" id="SCC72703.1"/>
    </source>
</evidence>
<organism evidence="2 3">
    <name type="scientific">Acinetobacter albensis</name>
    <dbReference type="NCBI Taxonomy" id="1673609"/>
    <lineage>
        <taxon>Bacteria</taxon>
        <taxon>Pseudomonadati</taxon>
        <taxon>Pseudomonadota</taxon>
        <taxon>Gammaproteobacteria</taxon>
        <taxon>Moraxellales</taxon>
        <taxon>Moraxellaceae</taxon>
        <taxon>Acinetobacter</taxon>
    </lineage>
</organism>
<reference evidence="2 3" key="1">
    <citation type="submission" date="2016-08" db="EMBL/GenBank/DDBJ databases">
        <authorList>
            <person name="Seilhamer J.J."/>
        </authorList>
    </citation>
    <scope>NUCLEOTIDE SEQUENCE [LARGE SCALE GENOMIC DNA]</scope>
    <source>
        <strain evidence="2 3">ANC 4874</strain>
    </source>
</reference>
<keyword evidence="1" id="KW-0732">Signal</keyword>
<sequence length="60" mass="6525">MKIVSLSLLGILFTGCNSTAVETPQHTSACKNYYAMRSAPIAPHALEDLSLKCQESNQIK</sequence>
<evidence type="ECO:0000313" key="3">
    <source>
        <dbReference type="Proteomes" id="UP000243661"/>
    </source>
</evidence>
<name>A0A1C4GXW7_9GAMM</name>
<dbReference type="Proteomes" id="UP000243661">
    <property type="component" value="Unassembled WGS sequence"/>
</dbReference>
<dbReference type="AlphaFoldDB" id="A0A1C4GXW7"/>
<feature type="signal peptide" evidence="1">
    <location>
        <begin position="1"/>
        <end position="20"/>
    </location>
</feature>
<accession>A0A1C4GXW7</accession>
<dbReference type="PROSITE" id="PS51257">
    <property type="entry name" value="PROKAR_LIPOPROTEIN"/>
    <property type="match status" value="1"/>
</dbReference>
<evidence type="ECO:0008006" key="4">
    <source>
        <dbReference type="Google" id="ProtNLM"/>
    </source>
</evidence>
<protein>
    <recommendedName>
        <fullName evidence="4">Entry exclusion lipoprotein TrbK</fullName>
    </recommendedName>
</protein>
<feature type="chain" id="PRO_5008692816" description="Entry exclusion lipoprotein TrbK" evidence="1">
    <location>
        <begin position="21"/>
        <end position="60"/>
    </location>
</feature>
<dbReference type="EMBL" id="FMBK01000011">
    <property type="protein sequence ID" value="SCC72703.1"/>
    <property type="molecule type" value="Genomic_DNA"/>
</dbReference>
<proteinExistence type="predicted"/>
<gene>
    <name evidence="2" type="ORF">GA0116959_111112</name>
</gene>
<evidence type="ECO:0000256" key="1">
    <source>
        <dbReference type="SAM" id="SignalP"/>
    </source>
</evidence>